<dbReference type="Proteomes" id="UP000192756">
    <property type="component" value="Unassembled WGS sequence"/>
</dbReference>
<evidence type="ECO:0000256" key="1">
    <source>
        <dbReference type="ARBA" id="ARBA00006817"/>
    </source>
</evidence>
<dbReference type="EMBL" id="FWXT01000001">
    <property type="protein sequence ID" value="SMC68692.1"/>
    <property type="molecule type" value="Genomic_DNA"/>
</dbReference>
<dbReference type="AlphaFoldDB" id="A0A1W2B7L7"/>
<sequence length="145" mass="16591">MEKLEYKISINAPAEKVWNTLWEDKTYRQWTTPFSEGSSAETDWKKGSRIVFGDSSGNGMISRVADNIPNKFMSIEHLGMLKDGTEDFDSDEVKSWAGAMENYTLEEKNGNTELSVLTEITEEYKEMFAEMWPKALDKLKALSEN</sequence>
<reference evidence="4" key="1">
    <citation type="submission" date="2017-04" db="EMBL/GenBank/DDBJ databases">
        <authorList>
            <person name="Varghese N."/>
            <person name="Submissions S."/>
        </authorList>
    </citation>
    <scope>NUCLEOTIDE SEQUENCE [LARGE SCALE GENOMIC DNA]</scope>
    <source>
        <strain evidence="4">DSM 12126</strain>
    </source>
</reference>
<dbReference type="CDD" id="cd07814">
    <property type="entry name" value="SRPBCC_CalC_Aha1-like"/>
    <property type="match status" value="1"/>
</dbReference>
<name>A0A1W2B7L7_9SPHI</name>
<feature type="domain" description="Activator of Hsp90 ATPase homologue 1/2-like C-terminal" evidence="2">
    <location>
        <begin position="11"/>
        <end position="143"/>
    </location>
</feature>
<dbReference type="Gene3D" id="3.30.530.20">
    <property type="match status" value="1"/>
</dbReference>
<dbReference type="SUPFAM" id="SSF55961">
    <property type="entry name" value="Bet v1-like"/>
    <property type="match status" value="1"/>
</dbReference>
<evidence type="ECO:0000259" key="2">
    <source>
        <dbReference type="Pfam" id="PF08327"/>
    </source>
</evidence>
<accession>A0A1W2B7L7</accession>
<gene>
    <name evidence="3" type="ORF">SAMN04488524_1990</name>
</gene>
<comment type="similarity">
    <text evidence="1">Belongs to the AHA1 family.</text>
</comment>
<dbReference type="RefSeq" id="WP_084238161.1">
    <property type="nucleotide sequence ID" value="NZ_FWXT01000001.1"/>
</dbReference>
<evidence type="ECO:0000313" key="4">
    <source>
        <dbReference type="Proteomes" id="UP000192756"/>
    </source>
</evidence>
<dbReference type="Pfam" id="PF08327">
    <property type="entry name" value="AHSA1"/>
    <property type="match status" value="1"/>
</dbReference>
<keyword evidence="4" id="KW-1185">Reference proteome</keyword>
<protein>
    <submittedName>
        <fullName evidence="3">Uncharacterized conserved protein YndB, AHSA1/START domain</fullName>
    </submittedName>
</protein>
<dbReference type="STRING" id="151894.SAMN04488524_1990"/>
<proteinExistence type="inferred from homology"/>
<organism evidence="3 4">
    <name type="scientific">Pedobacter africanus</name>
    <dbReference type="NCBI Taxonomy" id="151894"/>
    <lineage>
        <taxon>Bacteria</taxon>
        <taxon>Pseudomonadati</taxon>
        <taxon>Bacteroidota</taxon>
        <taxon>Sphingobacteriia</taxon>
        <taxon>Sphingobacteriales</taxon>
        <taxon>Sphingobacteriaceae</taxon>
        <taxon>Pedobacter</taxon>
    </lineage>
</organism>
<dbReference type="InterPro" id="IPR013538">
    <property type="entry name" value="ASHA1/2-like_C"/>
</dbReference>
<dbReference type="OrthoDB" id="384974at2"/>
<dbReference type="InterPro" id="IPR023393">
    <property type="entry name" value="START-like_dom_sf"/>
</dbReference>
<evidence type="ECO:0000313" key="3">
    <source>
        <dbReference type="EMBL" id="SMC68692.1"/>
    </source>
</evidence>